<gene>
    <name evidence="1" type="ORF">QVD17_38215</name>
</gene>
<dbReference type="EMBL" id="JAUHHV010000010">
    <property type="protein sequence ID" value="KAK1411658.1"/>
    <property type="molecule type" value="Genomic_DNA"/>
</dbReference>
<protein>
    <submittedName>
        <fullName evidence="1">Uncharacterized protein</fullName>
    </submittedName>
</protein>
<organism evidence="1 2">
    <name type="scientific">Tagetes erecta</name>
    <name type="common">African marigold</name>
    <dbReference type="NCBI Taxonomy" id="13708"/>
    <lineage>
        <taxon>Eukaryota</taxon>
        <taxon>Viridiplantae</taxon>
        <taxon>Streptophyta</taxon>
        <taxon>Embryophyta</taxon>
        <taxon>Tracheophyta</taxon>
        <taxon>Spermatophyta</taxon>
        <taxon>Magnoliopsida</taxon>
        <taxon>eudicotyledons</taxon>
        <taxon>Gunneridae</taxon>
        <taxon>Pentapetalae</taxon>
        <taxon>asterids</taxon>
        <taxon>campanulids</taxon>
        <taxon>Asterales</taxon>
        <taxon>Asteraceae</taxon>
        <taxon>Asteroideae</taxon>
        <taxon>Heliantheae alliance</taxon>
        <taxon>Tageteae</taxon>
        <taxon>Tagetes</taxon>
    </lineage>
</organism>
<evidence type="ECO:0000313" key="1">
    <source>
        <dbReference type="EMBL" id="KAK1411658.1"/>
    </source>
</evidence>
<evidence type="ECO:0000313" key="2">
    <source>
        <dbReference type="Proteomes" id="UP001229421"/>
    </source>
</evidence>
<dbReference type="Proteomes" id="UP001229421">
    <property type="component" value="Unassembled WGS sequence"/>
</dbReference>
<dbReference type="AlphaFoldDB" id="A0AAD8JXB7"/>
<sequence length="78" mass="8961">MSESERDVVLVDVDCEYGDLELGFGNRKNEEDEGFKYRLQLVVENVQGKVNILDLDEYELLDACKKTNDKTIPKYISA</sequence>
<proteinExistence type="predicted"/>
<name>A0AAD8JXB7_TARER</name>
<accession>A0AAD8JXB7</accession>
<reference evidence="1" key="1">
    <citation type="journal article" date="2023" name="bioRxiv">
        <title>Improved chromosome-level genome assembly for marigold (Tagetes erecta).</title>
        <authorList>
            <person name="Jiang F."/>
            <person name="Yuan L."/>
            <person name="Wang S."/>
            <person name="Wang H."/>
            <person name="Xu D."/>
            <person name="Wang A."/>
            <person name="Fan W."/>
        </authorList>
    </citation>
    <scope>NUCLEOTIDE SEQUENCE</scope>
    <source>
        <strain evidence="1">WSJ</strain>
        <tissue evidence="1">Leaf</tissue>
    </source>
</reference>
<comment type="caution">
    <text evidence="1">The sequence shown here is derived from an EMBL/GenBank/DDBJ whole genome shotgun (WGS) entry which is preliminary data.</text>
</comment>
<keyword evidence="2" id="KW-1185">Reference proteome</keyword>